<dbReference type="InterPro" id="IPR046703">
    <property type="entry name" value="DUF6776"/>
</dbReference>
<name>A0A3B0YMR1_9ZZZZ</name>
<gene>
    <name evidence="3" type="ORF">MNBD_GAMMA12-2769</name>
</gene>
<keyword evidence="2" id="KW-0472">Membrane</keyword>
<dbReference type="Pfam" id="PF20567">
    <property type="entry name" value="DUF6776"/>
    <property type="match status" value="1"/>
</dbReference>
<dbReference type="EMBL" id="UOFL01000086">
    <property type="protein sequence ID" value="VAW75569.1"/>
    <property type="molecule type" value="Genomic_DNA"/>
</dbReference>
<keyword evidence="2" id="KW-1133">Transmembrane helix</keyword>
<evidence type="ECO:0000256" key="1">
    <source>
        <dbReference type="SAM" id="Coils"/>
    </source>
</evidence>
<feature type="coiled-coil region" evidence="1">
    <location>
        <begin position="66"/>
        <end position="121"/>
    </location>
</feature>
<evidence type="ECO:0000313" key="3">
    <source>
        <dbReference type="EMBL" id="VAW75569.1"/>
    </source>
</evidence>
<evidence type="ECO:0000256" key="2">
    <source>
        <dbReference type="SAM" id="Phobius"/>
    </source>
</evidence>
<organism evidence="3">
    <name type="scientific">hydrothermal vent metagenome</name>
    <dbReference type="NCBI Taxonomy" id="652676"/>
    <lineage>
        <taxon>unclassified sequences</taxon>
        <taxon>metagenomes</taxon>
        <taxon>ecological metagenomes</taxon>
    </lineage>
</organism>
<accession>A0A3B0YMR1</accession>
<dbReference type="AlphaFoldDB" id="A0A3B0YMR1"/>
<protein>
    <submittedName>
        <fullName evidence="3">Uncharacterized protein</fullName>
    </submittedName>
</protein>
<proteinExistence type="predicted"/>
<feature type="transmembrane region" description="Helical" evidence="2">
    <location>
        <begin position="18"/>
        <end position="37"/>
    </location>
</feature>
<keyword evidence="1" id="KW-0175">Coiled coil</keyword>
<keyword evidence="2" id="KW-0812">Transmembrane</keyword>
<sequence length="257" mass="29902">MRRSRSNLVIKEHNPWKVFFWVTFAMVLVVVGVTMTFDLGYDTGYDEGDTEGSLTKSQVLRYQEMKKRTDQRIDALKGQIKKFRTEVARLESLNRIDGHAYKKIKSTLSTLRVSNQNLREEIQFYRNIVSPNKSYSGLRIHSFKIDQGAKRRLYHYRLILVQIHGLKDRHRNISGVVRVSVLGKRVDGSKRVINLRDIVSPVEDSDMKFSLKYYKSFEGSLKLPDGFAPVSVRVQVIPNRRTRGGRRSVEKKVQWPI</sequence>
<reference evidence="3" key="1">
    <citation type="submission" date="2018-06" db="EMBL/GenBank/DDBJ databases">
        <authorList>
            <person name="Zhirakovskaya E."/>
        </authorList>
    </citation>
    <scope>NUCLEOTIDE SEQUENCE</scope>
</reference>